<comment type="caution">
    <text evidence="14">The sequence shown here is derived from an EMBL/GenBank/DDBJ whole genome shotgun (WGS) entry which is preliminary data.</text>
</comment>
<keyword evidence="15" id="KW-1185">Reference proteome</keyword>
<dbReference type="EC" id="2.1.1.63" evidence="4"/>
<gene>
    <name evidence="14" type="ORF">BSL78_15105</name>
</gene>
<dbReference type="STRING" id="307972.A0A2G8KJ63"/>
<accession>A0A2G8KJ63</accession>
<dbReference type="InterPro" id="IPR001497">
    <property type="entry name" value="MethylDNA_cys_MeTrfase_AS"/>
</dbReference>
<evidence type="ECO:0000256" key="3">
    <source>
        <dbReference type="ARBA" id="ARBA00008711"/>
    </source>
</evidence>
<keyword evidence="9" id="KW-0234">DNA repair</keyword>
<evidence type="ECO:0000256" key="9">
    <source>
        <dbReference type="ARBA" id="ARBA00023204"/>
    </source>
</evidence>
<dbReference type="PANTHER" id="PTHR46460:SF1">
    <property type="entry name" value="METHYLATED-DNA--PROTEIN-CYSTEINE METHYLTRANSFERASE"/>
    <property type="match status" value="1"/>
</dbReference>
<dbReference type="CDD" id="cd06445">
    <property type="entry name" value="ATase"/>
    <property type="match status" value="1"/>
</dbReference>
<dbReference type="InterPro" id="IPR036217">
    <property type="entry name" value="MethylDNA_cys_MeTrfase_DNAb"/>
</dbReference>
<comment type="catalytic activity">
    <reaction evidence="1">
        <text>a 4-O-methyl-thymidine in DNA + L-cysteinyl-[protein] = a thymidine in DNA + S-methyl-L-cysteinyl-[protein]</text>
        <dbReference type="Rhea" id="RHEA:53428"/>
        <dbReference type="Rhea" id="RHEA-COMP:10131"/>
        <dbReference type="Rhea" id="RHEA-COMP:10132"/>
        <dbReference type="Rhea" id="RHEA-COMP:13555"/>
        <dbReference type="Rhea" id="RHEA-COMP:13556"/>
        <dbReference type="ChEBI" id="CHEBI:29950"/>
        <dbReference type="ChEBI" id="CHEBI:82612"/>
        <dbReference type="ChEBI" id="CHEBI:137386"/>
        <dbReference type="ChEBI" id="CHEBI:137387"/>
        <dbReference type="EC" id="2.1.1.63"/>
    </reaction>
</comment>
<evidence type="ECO:0000256" key="5">
    <source>
        <dbReference type="ARBA" id="ARBA00015377"/>
    </source>
</evidence>
<dbReference type="OrthoDB" id="1907495at2759"/>
<evidence type="ECO:0000256" key="2">
    <source>
        <dbReference type="ARBA" id="ARBA00003317"/>
    </source>
</evidence>
<evidence type="ECO:0000256" key="4">
    <source>
        <dbReference type="ARBA" id="ARBA00011918"/>
    </source>
</evidence>
<evidence type="ECO:0000313" key="14">
    <source>
        <dbReference type="EMBL" id="PIK48043.1"/>
    </source>
</evidence>
<comment type="catalytic activity">
    <reaction evidence="12">
        <text>a 6-O-methyl-2'-deoxyguanosine in DNA + L-cysteinyl-[protein] = S-methyl-L-cysteinyl-[protein] + a 2'-deoxyguanosine in DNA</text>
        <dbReference type="Rhea" id="RHEA:24000"/>
        <dbReference type="Rhea" id="RHEA-COMP:10131"/>
        <dbReference type="Rhea" id="RHEA-COMP:10132"/>
        <dbReference type="Rhea" id="RHEA-COMP:11367"/>
        <dbReference type="Rhea" id="RHEA-COMP:11368"/>
        <dbReference type="ChEBI" id="CHEBI:29950"/>
        <dbReference type="ChEBI" id="CHEBI:82612"/>
        <dbReference type="ChEBI" id="CHEBI:85445"/>
        <dbReference type="ChEBI" id="CHEBI:85448"/>
        <dbReference type="EC" id="2.1.1.63"/>
    </reaction>
</comment>
<evidence type="ECO:0000256" key="10">
    <source>
        <dbReference type="ARBA" id="ARBA00030795"/>
    </source>
</evidence>
<evidence type="ECO:0000256" key="11">
    <source>
        <dbReference type="ARBA" id="ARBA00031621"/>
    </source>
</evidence>
<dbReference type="InterPro" id="IPR014048">
    <property type="entry name" value="MethylDNA_cys_MeTrfase_DNA-bd"/>
</dbReference>
<protein>
    <recommendedName>
        <fullName evidence="5">Methylated-DNA--protein-cysteine methyltransferase</fullName>
        <ecNumber evidence="4">2.1.1.63</ecNumber>
    </recommendedName>
    <alternativeName>
        <fullName evidence="10">6-O-methylguanine-DNA methyltransferase</fullName>
    </alternativeName>
    <alternativeName>
        <fullName evidence="11">O-6-methylguanine-DNA-alkyltransferase</fullName>
    </alternativeName>
</protein>
<dbReference type="PANTHER" id="PTHR46460">
    <property type="entry name" value="METHYLATED-DNA--PROTEIN-CYSTEINE METHYLTRANSFERASE"/>
    <property type="match status" value="1"/>
</dbReference>
<dbReference type="InterPro" id="IPR036388">
    <property type="entry name" value="WH-like_DNA-bd_sf"/>
</dbReference>
<feature type="domain" description="Methylated-DNA-[protein]-cysteine S-methyltransferase DNA binding" evidence="13">
    <location>
        <begin position="25"/>
        <end position="107"/>
    </location>
</feature>
<keyword evidence="6 14" id="KW-0489">Methyltransferase</keyword>
<evidence type="ECO:0000256" key="7">
    <source>
        <dbReference type="ARBA" id="ARBA00022679"/>
    </source>
</evidence>
<evidence type="ECO:0000256" key="6">
    <source>
        <dbReference type="ARBA" id="ARBA00022603"/>
    </source>
</evidence>
<comment type="function">
    <text evidence="2">Involved in the cellular defense against the biological effects of O6-methylguanine (O6-MeG) and O4-methylthymine (O4-MeT) in DNA. Repairs the methylated nucleobase in DNA by stoichiometrically transferring the methyl group to a cysteine residue in the enzyme. This is a suicide reaction: the enzyme is irreversibly inactivated.</text>
</comment>
<dbReference type="AlphaFoldDB" id="A0A2G8KJ63"/>
<dbReference type="GO" id="GO:0003908">
    <property type="term" value="F:methylated-DNA-[protein]-cysteine S-methyltransferase activity"/>
    <property type="evidence" value="ECO:0007669"/>
    <property type="project" value="UniProtKB-EC"/>
</dbReference>
<sequence>MELQLCGKNVPSNHTNTYFISPDTFVSKVLHTLAHDIPAGETISYGGLAEKVGNPKACRAVGMAMRINQVPLVVPCHRVVNSDGSLGNYMSGKGVAIKKFLLDHEGAKVKT</sequence>
<organism evidence="14 15">
    <name type="scientific">Stichopus japonicus</name>
    <name type="common">Sea cucumber</name>
    <dbReference type="NCBI Taxonomy" id="307972"/>
    <lineage>
        <taxon>Eukaryota</taxon>
        <taxon>Metazoa</taxon>
        <taxon>Echinodermata</taxon>
        <taxon>Eleutherozoa</taxon>
        <taxon>Echinozoa</taxon>
        <taxon>Holothuroidea</taxon>
        <taxon>Aspidochirotacea</taxon>
        <taxon>Aspidochirotida</taxon>
        <taxon>Stichopodidae</taxon>
        <taxon>Apostichopus</taxon>
    </lineage>
</organism>
<evidence type="ECO:0000256" key="8">
    <source>
        <dbReference type="ARBA" id="ARBA00022763"/>
    </source>
</evidence>
<evidence type="ECO:0000256" key="12">
    <source>
        <dbReference type="ARBA" id="ARBA00049348"/>
    </source>
</evidence>
<dbReference type="GO" id="GO:0032259">
    <property type="term" value="P:methylation"/>
    <property type="evidence" value="ECO:0007669"/>
    <property type="project" value="UniProtKB-KW"/>
</dbReference>
<dbReference type="GO" id="GO:0006281">
    <property type="term" value="P:DNA repair"/>
    <property type="evidence" value="ECO:0007669"/>
    <property type="project" value="UniProtKB-KW"/>
</dbReference>
<dbReference type="SUPFAM" id="SSF46767">
    <property type="entry name" value="Methylated DNA-protein cysteine methyltransferase, C-terminal domain"/>
    <property type="match status" value="1"/>
</dbReference>
<dbReference type="Pfam" id="PF01035">
    <property type="entry name" value="DNA_binding_1"/>
    <property type="match status" value="1"/>
</dbReference>
<keyword evidence="7 14" id="KW-0808">Transferase</keyword>
<dbReference type="GO" id="GO:0005654">
    <property type="term" value="C:nucleoplasm"/>
    <property type="evidence" value="ECO:0007669"/>
    <property type="project" value="TreeGrafter"/>
</dbReference>
<evidence type="ECO:0000313" key="15">
    <source>
        <dbReference type="Proteomes" id="UP000230750"/>
    </source>
</evidence>
<dbReference type="PROSITE" id="PS00374">
    <property type="entry name" value="MGMT"/>
    <property type="match status" value="1"/>
</dbReference>
<reference evidence="14 15" key="1">
    <citation type="journal article" date="2017" name="PLoS Biol.">
        <title>The sea cucumber genome provides insights into morphological evolution and visceral regeneration.</title>
        <authorList>
            <person name="Zhang X."/>
            <person name="Sun L."/>
            <person name="Yuan J."/>
            <person name="Sun Y."/>
            <person name="Gao Y."/>
            <person name="Zhang L."/>
            <person name="Li S."/>
            <person name="Dai H."/>
            <person name="Hamel J.F."/>
            <person name="Liu C."/>
            <person name="Yu Y."/>
            <person name="Liu S."/>
            <person name="Lin W."/>
            <person name="Guo K."/>
            <person name="Jin S."/>
            <person name="Xu P."/>
            <person name="Storey K.B."/>
            <person name="Huan P."/>
            <person name="Zhang T."/>
            <person name="Zhou Y."/>
            <person name="Zhang J."/>
            <person name="Lin C."/>
            <person name="Li X."/>
            <person name="Xing L."/>
            <person name="Huo D."/>
            <person name="Sun M."/>
            <person name="Wang L."/>
            <person name="Mercier A."/>
            <person name="Li F."/>
            <person name="Yang H."/>
            <person name="Xiang J."/>
        </authorList>
    </citation>
    <scope>NUCLEOTIDE SEQUENCE [LARGE SCALE GENOMIC DNA]</scope>
    <source>
        <strain evidence="14">Shaxun</strain>
        <tissue evidence="14">Muscle</tissue>
    </source>
</reference>
<dbReference type="Gene3D" id="1.10.10.10">
    <property type="entry name" value="Winged helix-like DNA-binding domain superfamily/Winged helix DNA-binding domain"/>
    <property type="match status" value="1"/>
</dbReference>
<name>A0A2G8KJ63_STIJA</name>
<dbReference type="FunFam" id="1.10.10.10:FF:000214">
    <property type="entry name" value="Methylated-DNA--protein-cysteine methyltransferase"/>
    <property type="match status" value="1"/>
</dbReference>
<evidence type="ECO:0000259" key="13">
    <source>
        <dbReference type="Pfam" id="PF01035"/>
    </source>
</evidence>
<dbReference type="NCBIfam" id="TIGR00589">
    <property type="entry name" value="ogt"/>
    <property type="match status" value="1"/>
</dbReference>
<proteinExistence type="inferred from homology"/>
<dbReference type="Proteomes" id="UP000230750">
    <property type="component" value="Unassembled WGS sequence"/>
</dbReference>
<keyword evidence="8" id="KW-0227">DNA damage</keyword>
<dbReference type="EMBL" id="MRZV01000544">
    <property type="protein sequence ID" value="PIK48043.1"/>
    <property type="molecule type" value="Genomic_DNA"/>
</dbReference>
<evidence type="ECO:0000256" key="1">
    <source>
        <dbReference type="ARBA" id="ARBA00001286"/>
    </source>
</evidence>
<comment type="similarity">
    <text evidence="3">Belongs to the MGMT family.</text>
</comment>